<dbReference type="Proteomes" id="UP001396898">
    <property type="component" value="Unassembled WGS sequence"/>
</dbReference>
<name>A0ABR1R5C0_9PEZI</name>
<comment type="caution">
    <text evidence="1">The sequence shown here is derived from an EMBL/GenBank/DDBJ whole genome shotgun (WGS) entry which is preliminary data.</text>
</comment>
<accession>A0ABR1R5C0</accession>
<gene>
    <name evidence="1" type="ORF">PG991_013222</name>
</gene>
<organism evidence="1 2">
    <name type="scientific">Apiospora marii</name>
    <dbReference type="NCBI Taxonomy" id="335849"/>
    <lineage>
        <taxon>Eukaryota</taxon>
        <taxon>Fungi</taxon>
        <taxon>Dikarya</taxon>
        <taxon>Ascomycota</taxon>
        <taxon>Pezizomycotina</taxon>
        <taxon>Sordariomycetes</taxon>
        <taxon>Xylariomycetidae</taxon>
        <taxon>Amphisphaeriales</taxon>
        <taxon>Apiosporaceae</taxon>
        <taxon>Apiospora</taxon>
    </lineage>
</organism>
<dbReference type="PANTHER" id="PTHR40619:SF3">
    <property type="entry name" value="FUNGAL STAND N-TERMINAL GOODBYE DOMAIN-CONTAINING PROTEIN"/>
    <property type="match status" value="1"/>
</dbReference>
<protein>
    <submittedName>
        <fullName evidence="1">Uncharacterized protein</fullName>
    </submittedName>
</protein>
<proteinExistence type="predicted"/>
<evidence type="ECO:0000313" key="1">
    <source>
        <dbReference type="EMBL" id="KAK8001000.1"/>
    </source>
</evidence>
<keyword evidence="2" id="KW-1185">Reference proteome</keyword>
<dbReference type="EMBL" id="JAQQWI010000018">
    <property type="protein sequence ID" value="KAK8001000.1"/>
    <property type="molecule type" value="Genomic_DNA"/>
</dbReference>
<dbReference type="PANTHER" id="PTHR40619">
    <property type="entry name" value="FUNGAL STAND N-TERMINAL GOODBYE DOMAIN-CONTAINING PROTEIN"/>
    <property type="match status" value="1"/>
</dbReference>
<sequence length="188" mass="21958">MSFWAEVFPEAMRRLNEEPQPYSGPYRPQWSVRDLREWRPVEEKLDMARKEYEHFNGHQKVGKFRRKLRSAMDNTVQPLKQAMKLVPDIEIASPVVGAIELLVDAYRQAATVRDTVHSGFDDLPETFGRMEFYLKSYPKDQNILEALIDLVLAIFKAVEEAIRFYTSAQGGNVSYSVFDYTFKRITRI</sequence>
<evidence type="ECO:0000313" key="2">
    <source>
        <dbReference type="Proteomes" id="UP001396898"/>
    </source>
</evidence>
<reference evidence="1 2" key="1">
    <citation type="submission" date="2023-01" db="EMBL/GenBank/DDBJ databases">
        <title>Analysis of 21 Apiospora genomes using comparative genomics revels a genus with tremendous synthesis potential of carbohydrate active enzymes and secondary metabolites.</title>
        <authorList>
            <person name="Sorensen T."/>
        </authorList>
    </citation>
    <scope>NUCLEOTIDE SEQUENCE [LARGE SCALE GENOMIC DNA]</scope>
    <source>
        <strain evidence="1 2">CBS 20057</strain>
    </source>
</reference>